<organism evidence="8 9">
    <name type="scientific">Parafannyhessea umbonata</name>
    <dbReference type="NCBI Taxonomy" id="604330"/>
    <lineage>
        <taxon>Bacteria</taxon>
        <taxon>Bacillati</taxon>
        <taxon>Actinomycetota</taxon>
        <taxon>Coriobacteriia</taxon>
        <taxon>Coriobacteriales</taxon>
        <taxon>Atopobiaceae</taxon>
        <taxon>Parafannyhessea</taxon>
    </lineage>
</organism>
<feature type="transmembrane region" description="Helical" evidence="6">
    <location>
        <begin position="72"/>
        <end position="97"/>
    </location>
</feature>
<feature type="transmembrane region" description="Helical" evidence="6">
    <location>
        <begin position="12"/>
        <end position="32"/>
    </location>
</feature>
<evidence type="ECO:0000256" key="5">
    <source>
        <dbReference type="ARBA" id="ARBA00023136"/>
    </source>
</evidence>
<keyword evidence="4 6" id="KW-1133">Transmembrane helix</keyword>
<evidence type="ECO:0000256" key="2">
    <source>
        <dbReference type="ARBA" id="ARBA00009399"/>
    </source>
</evidence>
<dbReference type="InterPro" id="IPR007267">
    <property type="entry name" value="GtrA_DPMS_TM"/>
</dbReference>
<evidence type="ECO:0000256" key="1">
    <source>
        <dbReference type="ARBA" id="ARBA00004141"/>
    </source>
</evidence>
<keyword evidence="3 6" id="KW-0812">Transmembrane</keyword>
<evidence type="ECO:0000256" key="6">
    <source>
        <dbReference type="SAM" id="Phobius"/>
    </source>
</evidence>
<comment type="subcellular location">
    <subcellularLocation>
        <location evidence="1">Membrane</location>
        <topology evidence="1">Multi-pass membrane protein</topology>
    </subcellularLocation>
</comment>
<evidence type="ECO:0000256" key="4">
    <source>
        <dbReference type="ARBA" id="ARBA00022989"/>
    </source>
</evidence>
<dbReference type="EMBL" id="FMZL01000001">
    <property type="protein sequence ID" value="SDB98629.1"/>
    <property type="molecule type" value="Genomic_DNA"/>
</dbReference>
<dbReference type="RefSeq" id="WP_090844551.1">
    <property type="nucleotide sequence ID" value="NZ_FMZL01000001.1"/>
</dbReference>
<sequence>MGLAKQVGRFGVVGVAATLLDYAVLMALSQLAGVPVLYASAASYVVSLVFNYAASMRYVFTHREDMSRGREFMLFVVLSVIGLGINQVVMAACTAALGTSAFAVTASKAVATAVVMAWNFASRKRWLDAPAR</sequence>
<dbReference type="Pfam" id="PF04138">
    <property type="entry name" value="GtrA_DPMS_TM"/>
    <property type="match status" value="1"/>
</dbReference>
<feature type="transmembrane region" description="Helical" evidence="6">
    <location>
        <begin position="103"/>
        <end position="121"/>
    </location>
</feature>
<dbReference type="AlphaFoldDB" id="A0A1G6HWE5"/>
<gene>
    <name evidence="8" type="ORF">SAMN04487824_101197</name>
</gene>
<dbReference type="GO" id="GO:0005886">
    <property type="term" value="C:plasma membrane"/>
    <property type="evidence" value="ECO:0007669"/>
    <property type="project" value="TreeGrafter"/>
</dbReference>
<keyword evidence="5 6" id="KW-0472">Membrane</keyword>
<dbReference type="PANTHER" id="PTHR38459">
    <property type="entry name" value="PROPHAGE BACTOPRENOL-LINKED GLUCOSE TRANSLOCASE HOMOLOG"/>
    <property type="match status" value="1"/>
</dbReference>
<comment type="similarity">
    <text evidence="2">Belongs to the GtrA family.</text>
</comment>
<evidence type="ECO:0000256" key="3">
    <source>
        <dbReference type="ARBA" id="ARBA00022692"/>
    </source>
</evidence>
<dbReference type="InterPro" id="IPR051401">
    <property type="entry name" value="GtrA_CellWall_Glycosyl"/>
</dbReference>
<dbReference type="Proteomes" id="UP000198528">
    <property type="component" value="Unassembled WGS sequence"/>
</dbReference>
<evidence type="ECO:0000259" key="7">
    <source>
        <dbReference type="Pfam" id="PF04138"/>
    </source>
</evidence>
<accession>A0A1G6HWE5</accession>
<evidence type="ECO:0000313" key="9">
    <source>
        <dbReference type="Proteomes" id="UP000198528"/>
    </source>
</evidence>
<dbReference type="GO" id="GO:0000271">
    <property type="term" value="P:polysaccharide biosynthetic process"/>
    <property type="evidence" value="ECO:0007669"/>
    <property type="project" value="InterPro"/>
</dbReference>
<feature type="domain" description="GtrA/DPMS transmembrane" evidence="7">
    <location>
        <begin position="9"/>
        <end position="126"/>
    </location>
</feature>
<reference evidence="9" key="1">
    <citation type="submission" date="2016-10" db="EMBL/GenBank/DDBJ databases">
        <authorList>
            <person name="Varghese N."/>
            <person name="Submissions S."/>
        </authorList>
    </citation>
    <scope>NUCLEOTIDE SEQUENCE [LARGE SCALE GENOMIC DNA]</scope>
    <source>
        <strain evidence="9">DSM 22619</strain>
    </source>
</reference>
<protein>
    <submittedName>
        <fullName evidence="8">Putative flippase GtrA (Transmembrane translocase of bactoprenol-linked glucose)</fullName>
    </submittedName>
</protein>
<feature type="transmembrane region" description="Helical" evidence="6">
    <location>
        <begin position="38"/>
        <end position="60"/>
    </location>
</feature>
<keyword evidence="9" id="KW-1185">Reference proteome</keyword>
<evidence type="ECO:0000313" key="8">
    <source>
        <dbReference type="EMBL" id="SDB98629.1"/>
    </source>
</evidence>
<name>A0A1G6HWE5_9ACTN</name>
<dbReference type="PANTHER" id="PTHR38459:SF1">
    <property type="entry name" value="PROPHAGE BACTOPRENOL-LINKED GLUCOSE TRANSLOCASE HOMOLOG"/>
    <property type="match status" value="1"/>
</dbReference>
<proteinExistence type="inferred from homology"/>